<comment type="caution">
    <text evidence="2">The sequence shown here is derived from an EMBL/GenBank/DDBJ whole genome shotgun (WGS) entry which is preliminary data.</text>
</comment>
<dbReference type="Gene3D" id="1.20.200.10">
    <property type="entry name" value="Fumarase/aspartase (Central domain)"/>
    <property type="match status" value="1"/>
</dbReference>
<dbReference type="GO" id="GO:0016829">
    <property type="term" value="F:lyase activity"/>
    <property type="evidence" value="ECO:0007669"/>
    <property type="project" value="UniProtKB-KW"/>
</dbReference>
<accession>A0ABR6E3L4</accession>
<sequence length="62" mass="6885">MTGIIGDLEVNKTLIKQAADFGYAVATDLADWLVRKLGLFFRETHYITRHISGIGGKKEMSS</sequence>
<proteinExistence type="predicted"/>
<dbReference type="RefSeq" id="WP_246316831.1">
    <property type="nucleotide sequence ID" value="NZ_CAWPNC010000002.1"/>
</dbReference>
<dbReference type="InterPro" id="IPR008948">
    <property type="entry name" value="L-Aspartase-like"/>
</dbReference>
<dbReference type="Proteomes" id="UP000548119">
    <property type="component" value="Unassembled WGS sequence"/>
</dbReference>
<dbReference type="Pfam" id="PF14698">
    <property type="entry name" value="ASL_C2"/>
    <property type="match status" value="1"/>
</dbReference>
<evidence type="ECO:0000313" key="2">
    <source>
        <dbReference type="EMBL" id="MBA9082848.1"/>
    </source>
</evidence>
<evidence type="ECO:0000313" key="3">
    <source>
        <dbReference type="Proteomes" id="UP000548119"/>
    </source>
</evidence>
<reference evidence="2 3" key="1">
    <citation type="submission" date="2020-08" db="EMBL/GenBank/DDBJ databases">
        <title>Genomic Encyclopedia of Type Strains, Phase IV (KMG-IV): sequencing the most valuable type-strain genomes for metagenomic binning, comparative biology and taxonomic classification.</title>
        <authorList>
            <person name="Goeker M."/>
        </authorList>
    </citation>
    <scope>NUCLEOTIDE SEQUENCE [LARGE SCALE GENOMIC DNA]</scope>
    <source>
        <strain evidence="2 3">DSM 21431</strain>
    </source>
</reference>
<dbReference type="SUPFAM" id="SSF48557">
    <property type="entry name" value="L-aspartase-like"/>
    <property type="match status" value="1"/>
</dbReference>
<keyword evidence="3" id="KW-1185">Reference proteome</keyword>
<organism evidence="2 3">
    <name type="scientific">Bartonella chomelii</name>
    <dbReference type="NCBI Taxonomy" id="236402"/>
    <lineage>
        <taxon>Bacteria</taxon>
        <taxon>Pseudomonadati</taxon>
        <taxon>Pseudomonadota</taxon>
        <taxon>Alphaproteobacteria</taxon>
        <taxon>Hyphomicrobiales</taxon>
        <taxon>Bartonellaceae</taxon>
        <taxon>Bartonella</taxon>
    </lineage>
</organism>
<gene>
    <name evidence="2" type="ORF">GGR10_000689</name>
</gene>
<protein>
    <submittedName>
        <fullName evidence="2">Argininosuccinate lyase</fullName>
    </submittedName>
</protein>
<evidence type="ECO:0000259" key="1">
    <source>
        <dbReference type="Pfam" id="PF14698"/>
    </source>
</evidence>
<dbReference type="EMBL" id="JACJIR010000002">
    <property type="protein sequence ID" value="MBA9082848.1"/>
    <property type="molecule type" value="Genomic_DNA"/>
</dbReference>
<keyword evidence="2" id="KW-0456">Lyase</keyword>
<name>A0ABR6E3L4_9HYPH</name>
<dbReference type="InterPro" id="IPR029419">
    <property type="entry name" value="Arg_succ_lyase_C"/>
</dbReference>
<dbReference type="Gene3D" id="1.10.40.30">
    <property type="entry name" value="Fumarase/aspartase (C-terminal domain)"/>
    <property type="match status" value="1"/>
</dbReference>
<feature type="domain" description="Argininosuccinate lyase C-terminal" evidence="1">
    <location>
        <begin position="23"/>
        <end position="48"/>
    </location>
</feature>